<dbReference type="GO" id="GO:0016787">
    <property type="term" value="F:hydrolase activity"/>
    <property type="evidence" value="ECO:0007669"/>
    <property type="project" value="UniProtKB-KW"/>
</dbReference>
<comment type="caution">
    <text evidence="3">The sequence shown here is derived from an EMBL/GenBank/DDBJ whole genome shotgun (WGS) entry which is preliminary data.</text>
</comment>
<sequence length="370" mass="39287">MVARLLAVLVLLCAAVLPLPGYAEALRQDPIRIPASVPGLLGAGKVVLEALVVRPDGPGPFPLAVINHGSPRDPAVRGRMSPNGMLPQARELARRGWAAVVVMRRGYGGSEGDWAETNGPCKSPDYKTAGEQGADDIRQAIRFLVQQPYVDAKRIISVGVSAGGFATVALTADPPPGLVAAVSFAGGRGSRADDEVCAPERLVDAFRAFGRTSRVPMLWVYAENDHFFGPRLARDFHAAFTGAGGRADFVAAPAFGKDGHSLFSGPGIPQWTPALDRFLAEQKLTPRKTLIDLPTAALPPPPGLSERGRASFQDYLAAAPNKAFAVSTDGAFGWRTARRSEEEARDGALENCAKNAKRTCRVVYVNEAAE</sequence>
<keyword evidence="4" id="KW-1185">Reference proteome</keyword>
<dbReference type="Pfam" id="PF02129">
    <property type="entry name" value="Peptidase_S15"/>
    <property type="match status" value="1"/>
</dbReference>
<dbReference type="InterPro" id="IPR050261">
    <property type="entry name" value="FrsA_esterase"/>
</dbReference>
<dbReference type="Gene3D" id="3.40.50.1820">
    <property type="entry name" value="alpha/beta hydrolase"/>
    <property type="match status" value="1"/>
</dbReference>
<evidence type="ECO:0000259" key="2">
    <source>
        <dbReference type="Pfam" id="PF02129"/>
    </source>
</evidence>
<reference evidence="3 4" key="1">
    <citation type="submission" date="2021-03" db="EMBL/GenBank/DDBJ databases">
        <title>Genomic Encyclopedia of Type Strains, Phase III (KMG-III): the genomes of soil and plant-associated and newly described type strains.</title>
        <authorList>
            <person name="Whitman W."/>
        </authorList>
    </citation>
    <scope>NUCLEOTIDE SEQUENCE [LARGE SCALE GENOMIC DNA]</scope>
    <source>
        <strain evidence="3 4">IMMIB AFH-6</strain>
    </source>
</reference>
<evidence type="ECO:0000313" key="3">
    <source>
        <dbReference type="EMBL" id="MBP2293077.1"/>
    </source>
</evidence>
<proteinExistence type="predicted"/>
<dbReference type="InterPro" id="IPR029058">
    <property type="entry name" value="AB_hydrolase_fold"/>
</dbReference>
<name>A0ABS4SMC2_9PROT</name>
<evidence type="ECO:0000256" key="1">
    <source>
        <dbReference type="ARBA" id="ARBA00022801"/>
    </source>
</evidence>
<keyword evidence="1 3" id="KW-0378">Hydrolase</keyword>
<dbReference type="PANTHER" id="PTHR22946">
    <property type="entry name" value="DIENELACTONE HYDROLASE DOMAIN-CONTAINING PROTEIN-RELATED"/>
    <property type="match status" value="1"/>
</dbReference>
<dbReference type="SUPFAM" id="SSF53474">
    <property type="entry name" value="alpha/beta-Hydrolases"/>
    <property type="match status" value="1"/>
</dbReference>
<dbReference type="RefSeq" id="WP_209766934.1">
    <property type="nucleotide sequence ID" value="NZ_JAGINP010000009.1"/>
</dbReference>
<gene>
    <name evidence="3" type="ORF">J2851_002859</name>
</gene>
<protein>
    <submittedName>
        <fullName evidence="3">Dienelactone hydrolase</fullName>
    </submittedName>
</protein>
<dbReference type="InterPro" id="IPR000383">
    <property type="entry name" value="Xaa-Pro-like_dom"/>
</dbReference>
<feature type="domain" description="Xaa-Pro dipeptidyl-peptidase-like" evidence="2">
    <location>
        <begin position="46"/>
        <end position="189"/>
    </location>
</feature>
<dbReference type="EMBL" id="JAGINP010000009">
    <property type="protein sequence ID" value="MBP2293077.1"/>
    <property type="molecule type" value="Genomic_DNA"/>
</dbReference>
<dbReference type="PANTHER" id="PTHR22946:SF9">
    <property type="entry name" value="POLYKETIDE TRANSFERASE AF380"/>
    <property type="match status" value="1"/>
</dbReference>
<accession>A0ABS4SMC2</accession>
<evidence type="ECO:0000313" key="4">
    <source>
        <dbReference type="Proteomes" id="UP000781958"/>
    </source>
</evidence>
<dbReference type="Proteomes" id="UP000781958">
    <property type="component" value="Unassembled WGS sequence"/>
</dbReference>
<organism evidence="3 4">
    <name type="scientific">Azospirillum rugosum</name>
    <dbReference type="NCBI Taxonomy" id="416170"/>
    <lineage>
        <taxon>Bacteria</taxon>
        <taxon>Pseudomonadati</taxon>
        <taxon>Pseudomonadota</taxon>
        <taxon>Alphaproteobacteria</taxon>
        <taxon>Rhodospirillales</taxon>
        <taxon>Azospirillaceae</taxon>
        <taxon>Azospirillum</taxon>
    </lineage>
</organism>